<reference evidence="2" key="1">
    <citation type="submission" date="2020-05" db="EMBL/GenBank/DDBJ databases">
        <authorList>
            <person name="Chiriac C."/>
            <person name="Salcher M."/>
            <person name="Ghai R."/>
            <person name="Kavagutti S V."/>
        </authorList>
    </citation>
    <scope>NUCLEOTIDE SEQUENCE</scope>
</reference>
<protein>
    <submittedName>
        <fullName evidence="2">Unannotated protein</fullName>
    </submittedName>
</protein>
<evidence type="ECO:0000313" key="2">
    <source>
        <dbReference type="EMBL" id="CAB4368316.1"/>
    </source>
</evidence>
<dbReference type="SUPFAM" id="SSF50985">
    <property type="entry name" value="RCC1/BLIP-II"/>
    <property type="match status" value="1"/>
</dbReference>
<accession>A0A6J6AHD7</accession>
<organism evidence="2">
    <name type="scientific">freshwater metagenome</name>
    <dbReference type="NCBI Taxonomy" id="449393"/>
    <lineage>
        <taxon>unclassified sequences</taxon>
        <taxon>metagenomes</taxon>
        <taxon>ecological metagenomes</taxon>
    </lineage>
</organism>
<dbReference type="InterPro" id="IPR009091">
    <property type="entry name" value="RCC1/BLIP-II"/>
</dbReference>
<dbReference type="EMBL" id="CAETWZ010000124">
    <property type="protein sequence ID" value="CAB4368316.1"/>
    <property type="molecule type" value="Genomic_DNA"/>
</dbReference>
<gene>
    <name evidence="2" type="ORF">UFOPK4179_01114</name>
</gene>
<proteinExistence type="predicted"/>
<dbReference type="Gene3D" id="2.130.10.30">
    <property type="entry name" value="Regulator of chromosome condensation 1/beta-lactamase-inhibitor protein II"/>
    <property type="match status" value="1"/>
</dbReference>
<evidence type="ECO:0000256" key="1">
    <source>
        <dbReference type="SAM" id="MobiDB-lite"/>
    </source>
</evidence>
<feature type="region of interest" description="Disordered" evidence="1">
    <location>
        <begin position="973"/>
        <end position="1007"/>
    </location>
</feature>
<name>A0A6J6AHD7_9ZZZZ</name>
<sequence length="1108" mass="115409">MTLPTSDLSTRTLVDVSTYQNAAIFVANDNSLWAKGGWSSVDLDGNCGATATDYAMWKDGMTIPARSLVRTVSKGQFGPAFTEDQFSIAKMETASGSPLPLDGSGTTVAAMGTDLVVTVTAPRSACFPVDRLTYSFSDDNGATWQLGGIETTTNAYAQTVVNITYTPASSGRKRAQFKISNPDDKSTVYKFSIGVAATSTGSGTITSSELPVVESANDTAVAIGSDEFLYSWGAATAITGTADAVKEPTRVYPSVAGDRDLAFRSVAIGSLSNGTAAAAAVSKTGRLFVWGSASTDLLLGTIEKVSSPTEILMPPGKKALKVFVGGGYNCSNSGGGRSMYGLVLDEDGKAYTWGGPAAANPNCDFIGWTNGAVITAVSALGALSFSNAVPLGYVQDATSFGINIALKHSSGEWYQWTTRKVNSCSPTCTYSWKSPNSLGLSSDIISYGNFQIDSQYSSGLFDVSAGGLLRFSTLNQEVWTLGTPTTVSLPGSRTVRKISSSSRNSETRVIASDGTLWRLYSNSIWGKEKINVPLDALPLSRFASSDGNFLLGNGGSVWNYRSWETSLVPGSCAVVPNNDEEGSSEGATRVASSGQFGSAFTEDSFKNALDSPNFVGFADRSYNANPPKISNAWGKDLAVRPGATVRLYSYFNSSCVGTTGLSMKWDLDDDGVFETDSVVSDVVSEATSLVSRYTSSTGEVTWDGITPAEYKQSYVDISAASLGGALSDGGGRFISVKYSSAKGSATQRYAVTVQPKKPTGRVGVTVNASARFTDSTDVTIGLVWPEGTTTALISNDGSFSDAQEVPVASTVRWSLPSGGSGLLSSTVYVRFYGLWANGAGGWATQEQDYWNPVYNYTDDIILDLSPPEITSVSASTTSSAQSQSLNSARAFSAPTATALVSITALDAVSGISAVQITTDPAVPGPERMYARQYRVTADRGNIAVRAKDNVGHWSDWNYVRISGFVAAPEEPSVVPETPVTRTPAAETPAAAPVAAAPAASPSAPSSASQSAPAAVAVVAVKATAVLKGSTANIAVTVPSSLAKTCTTKTVKGKKVTTCKAAPIVVSVSGGATKTYSAKSGSNAFKVPAKKGATVTIKVGGKVIQKIKL</sequence>
<dbReference type="AlphaFoldDB" id="A0A6J6AHD7"/>